<comment type="subcellular location">
    <subcellularLocation>
        <location evidence="2">Plastid</location>
        <location evidence="2">Chloroplast</location>
    </subcellularLocation>
</comment>
<evidence type="ECO:0000256" key="12">
    <source>
        <dbReference type="ARBA" id="ARBA00023004"/>
    </source>
</evidence>
<evidence type="ECO:0000256" key="4">
    <source>
        <dbReference type="ARBA" id="ARBA00012669"/>
    </source>
</evidence>
<evidence type="ECO:0000256" key="14">
    <source>
        <dbReference type="ARBA" id="ARBA00052166"/>
    </source>
</evidence>
<sequence>MSMQKRIKSLVAEREGRPRGEMFPSLIVSADGIEAKGSYAEAQARFLLPDEVKIQELVNLLEEKKIGVVAHFYMDPEVQGVLTAARKLWPHIHISDSLVMADSAVKMAESGCKYITVLGVDFMSENVRAILDQAGYPEVGVYRMSDERIGCSLADAAASPAYMDYLAAASASVSSPSLHVVYINTSLETKAYTHEVVPTITCTSSNVVQTILQAFSEVPNLNVFYGPDTYMGANIMELFRQMIVMSDEEIANVHPKHDRNSIKSLIPRLHYFQDGTCIVHHLFGHEVVGKLNEMYCDAFLTAHFEVPGEMFSLAMEAKRRGMGVVGSTQNILDFIKGRVKGALDRNVDDHLQFVLGTESGMVTSIVSEVRKLLGSVGAHEGAKVSVEIVFPVSSESITQTTSETGDFSKFSVIPGVASGEGCSLHGGCASCPYMKMNSLGSLLKVCRSLPHDKENLSAYEAGRFSLQTPSGKLIADVGCEPILHMRHFQATKRLPEKLIQQILHSGSINGR</sequence>
<keyword evidence="13" id="KW-0411">Iron-sulfur</keyword>
<organism evidence="18 19">
    <name type="scientific">Erythranthe guttata</name>
    <name type="common">Yellow monkey flower</name>
    <name type="synonym">Mimulus guttatus</name>
    <dbReference type="NCBI Taxonomy" id="4155"/>
    <lineage>
        <taxon>Eukaryota</taxon>
        <taxon>Viridiplantae</taxon>
        <taxon>Streptophyta</taxon>
        <taxon>Embryophyta</taxon>
        <taxon>Tracheophyta</taxon>
        <taxon>Spermatophyta</taxon>
        <taxon>Magnoliopsida</taxon>
        <taxon>eudicotyledons</taxon>
        <taxon>Gunneridae</taxon>
        <taxon>Pentapetalae</taxon>
        <taxon>asterids</taxon>
        <taxon>lamiids</taxon>
        <taxon>Lamiales</taxon>
        <taxon>Phrymaceae</taxon>
        <taxon>Erythranthe</taxon>
    </lineage>
</organism>
<dbReference type="Pfam" id="PF02445">
    <property type="entry name" value="NadA"/>
    <property type="match status" value="1"/>
</dbReference>
<dbReference type="InterPro" id="IPR036094">
    <property type="entry name" value="NadA_sf"/>
</dbReference>
<evidence type="ECO:0000256" key="2">
    <source>
        <dbReference type="ARBA" id="ARBA00004229"/>
    </source>
</evidence>
<dbReference type="AlphaFoldDB" id="A0A022Q4P9"/>
<dbReference type="GO" id="GO:0009507">
    <property type="term" value="C:chloroplast"/>
    <property type="evidence" value="ECO:0000318"/>
    <property type="project" value="GO_Central"/>
</dbReference>
<comment type="function">
    <text evidence="15">Involved in the biosynthesis of pyridine alkaloid natural products, leading mainly to the production of anabasine, anatabine, nicotine and nornicotine, effective deterrents against herbivores with antiparasitic and pesticide properties (neurotoxins); nornicotine serves as the precursor in the synthesis of the carcinogen compound N'-nitrosonornicotine (NNN). Catalyzes the condensation of iminoaspartate with dihydroxyacetone phosphate to form quinolinate.</text>
</comment>
<dbReference type="FunFam" id="3.40.50.10800:FF:000008">
    <property type="entry name" value="Quinolinate synthase chloroplastic"/>
    <property type="match status" value="1"/>
</dbReference>
<evidence type="ECO:0000256" key="5">
    <source>
        <dbReference type="ARBA" id="ARBA00022485"/>
    </source>
</evidence>
<dbReference type="EMBL" id="KI632211">
    <property type="protein sequence ID" value="EYU22198.1"/>
    <property type="molecule type" value="Genomic_DNA"/>
</dbReference>
<dbReference type="Gene3D" id="3.40.50.10800">
    <property type="entry name" value="NadA-like"/>
    <property type="match status" value="3"/>
</dbReference>
<dbReference type="FunFam" id="3.40.50.10800:FF:000006">
    <property type="entry name" value="Quinolinate synthase, chloroplastic"/>
    <property type="match status" value="1"/>
</dbReference>
<dbReference type="eggNOG" id="ENOG502QPQ6">
    <property type="taxonomic scope" value="Eukaryota"/>
</dbReference>
<keyword evidence="10" id="KW-0479">Metal-binding</keyword>
<gene>
    <name evidence="18" type="ORF">MIMGU_mgv1a004769mg</name>
</gene>
<comment type="cofactor">
    <cofactor evidence="1">
        <name>[4Fe-4S] cluster</name>
        <dbReference type="ChEBI" id="CHEBI:49883"/>
    </cofactor>
</comment>
<comment type="catalytic activity">
    <reaction evidence="14">
        <text>iminosuccinate + dihydroxyacetone phosphate = quinolinate + phosphate + 2 H2O + H(+)</text>
        <dbReference type="Rhea" id="RHEA:25888"/>
        <dbReference type="ChEBI" id="CHEBI:15377"/>
        <dbReference type="ChEBI" id="CHEBI:15378"/>
        <dbReference type="ChEBI" id="CHEBI:29959"/>
        <dbReference type="ChEBI" id="CHEBI:43474"/>
        <dbReference type="ChEBI" id="CHEBI:57642"/>
        <dbReference type="ChEBI" id="CHEBI:77875"/>
        <dbReference type="EC" id="2.5.1.72"/>
    </reaction>
</comment>
<keyword evidence="5" id="KW-0004">4Fe-4S</keyword>
<evidence type="ECO:0000256" key="7">
    <source>
        <dbReference type="ARBA" id="ARBA00022640"/>
    </source>
</evidence>
<keyword evidence="12" id="KW-0408">Iron</keyword>
<evidence type="ECO:0000256" key="17">
    <source>
        <dbReference type="ARBA" id="ARBA00073351"/>
    </source>
</evidence>
<proteinExistence type="inferred from homology"/>
<dbReference type="EC" id="2.5.1.72" evidence="4"/>
<reference evidence="18 19" key="1">
    <citation type="journal article" date="2013" name="Proc. Natl. Acad. Sci. U.S.A.">
        <title>Fine-scale variation in meiotic recombination in Mimulus inferred from population shotgun sequencing.</title>
        <authorList>
            <person name="Hellsten U."/>
            <person name="Wright K.M."/>
            <person name="Jenkins J."/>
            <person name="Shu S."/>
            <person name="Yuan Y."/>
            <person name="Wessler S.R."/>
            <person name="Schmutz J."/>
            <person name="Willis J.H."/>
            <person name="Rokhsar D.S."/>
        </authorList>
    </citation>
    <scope>NUCLEOTIDE SEQUENCE [LARGE SCALE GENOMIC DNA]</scope>
    <source>
        <strain evidence="19">cv. DUN x IM62</strain>
    </source>
</reference>
<dbReference type="GO" id="GO:0034628">
    <property type="term" value="P:'de novo' NAD+ biosynthetic process from L-aspartate"/>
    <property type="evidence" value="ECO:0000318"/>
    <property type="project" value="GO_Central"/>
</dbReference>
<dbReference type="GO" id="GO:0008987">
    <property type="term" value="F:quinolinate synthetase A activity"/>
    <property type="evidence" value="ECO:0000318"/>
    <property type="project" value="GO_Central"/>
</dbReference>
<evidence type="ECO:0000256" key="13">
    <source>
        <dbReference type="ARBA" id="ARBA00023014"/>
    </source>
</evidence>
<accession>A0A022Q4P9</accession>
<evidence type="ECO:0000256" key="9">
    <source>
        <dbReference type="ARBA" id="ARBA00022679"/>
    </source>
</evidence>
<keyword evidence="11" id="KW-0809">Transit peptide</keyword>
<evidence type="ECO:0000256" key="15">
    <source>
        <dbReference type="ARBA" id="ARBA00053152"/>
    </source>
</evidence>
<comment type="pathway">
    <text evidence="3">Cofactor biosynthesis; NAD(+) biosynthesis; quinolinate from iminoaspartate: step 1/1.</text>
</comment>
<dbReference type="PANTHER" id="PTHR30573">
    <property type="entry name" value="QUINOLINATE SYNTHETASE A"/>
    <property type="match status" value="1"/>
</dbReference>
<dbReference type="Proteomes" id="UP000030748">
    <property type="component" value="Unassembled WGS sequence"/>
</dbReference>
<dbReference type="PANTHER" id="PTHR30573:SF0">
    <property type="entry name" value="QUINOLINATE SYNTHASE, CHLOROPLASTIC"/>
    <property type="match status" value="1"/>
</dbReference>
<keyword evidence="8" id="KW-0662">Pyridine nucleotide biosynthesis</keyword>
<evidence type="ECO:0000313" key="19">
    <source>
        <dbReference type="Proteomes" id="UP000030748"/>
    </source>
</evidence>
<dbReference type="STRING" id="4155.A0A022Q4P9"/>
<keyword evidence="6" id="KW-0150">Chloroplast</keyword>
<comment type="similarity">
    <text evidence="16">Belongs to the quinolinate synthase family. Type 1 subfamily.</text>
</comment>
<dbReference type="UniPathway" id="UPA00253">
    <property type="reaction ID" value="UER00327"/>
</dbReference>
<keyword evidence="19" id="KW-1185">Reference proteome</keyword>
<evidence type="ECO:0000256" key="10">
    <source>
        <dbReference type="ARBA" id="ARBA00022723"/>
    </source>
</evidence>
<dbReference type="GO" id="GO:0046872">
    <property type="term" value="F:metal ion binding"/>
    <property type="evidence" value="ECO:0007669"/>
    <property type="project" value="UniProtKB-KW"/>
</dbReference>
<evidence type="ECO:0000256" key="3">
    <source>
        <dbReference type="ARBA" id="ARBA00005065"/>
    </source>
</evidence>
<dbReference type="GO" id="GO:0051539">
    <property type="term" value="F:4 iron, 4 sulfur cluster binding"/>
    <property type="evidence" value="ECO:0000318"/>
    <property type="project" value="GO_Central"/>
</dbReference>
<evidence type="ECO:0000256" key="16">
    <source>
        <dbReference type="ARBA" id="ARBA00061471"/>
    </source>
</evidence>
<protein>
    <recommendedName>
        <fullName evidence="17">Quinolinate synthase, chloroplastic</fullName>
        <ecNumber evidence="4">2.5.1.72</ecNumber>
    </recommendedName>
</protein>
<dbReference type="InterPro" id="IPR003473">
    <property type="entry name" value="NadA"/>
</dbReference>
<evidence type="ECO:0000313" key="18">
    <source>
        <dbReference type="EMBL" id="EYU22198.1"/>
    </source>
</evidence>
<evidence type="ECO:0000256" key="11">
    <source>
        <dbReference type="ARBA" id="ARBA00022946"/>
    </source>
</evidence>
<evidence type="ECO:0000256" key="8">
    <source>
        <dbReference type="ARBA" id="ARBA00022642"/>
    </source>
</evidence>
<evidence type="ECO:0000256" key="6">
    <source>
        <dbReference type="ARBA" id="ARBA00022528"/>
    </source>
</evidence>
<name>A0A022Q4P9_ERYGU</name>
<keyword evidence="9" id="KW-0808">Transferase</keyword>
<dbReference type="SUPFAM" id="SSF142754">
    <property type="entry name" value="NadA-like"/>
    <property type="match status" value="1"/>
</dbReference>
<evidence type="ECO:0000256" key="1">
    <source>
        <dbReference type="ARBA" id="ARBA00001966"/>
    </source>
</evidence>
<keyword evidence="7" id="KW-0934">Plastid</keyword>